<proteinExistence type="predicted"/>
<dbReference type="SUPFAM" id="SSF52833">
    <property type="entry name" value="Thioredoxin-like"/>
    <property type="match status" value="1"/>
</dbReference>
<reference evidence="3" key="1">
    <citation type="submission" date="2017-08" db="EMBL/GenBank/DDBJ databases">
        <title>Direct submision.</title>
        <authorList>
            <person name="Kim S.-J."/>
            <person name="Rhee S.-K."/>
        </authorList>
    </citation>
    <scope>NUCLEOTIDE SEQUENCE [LARGE SCALE GENOMIC DNA]</scope>
    <source>
        <strain evidence="3">GI5</strain>
    </source>
</reference>
<dbReference type="AlphaFoldDB" id="A0A2K9LKU9"/>
<dbReference type="EMBL" id="CP022684">
    <property type="protein sequence ID" value="AUM12890.1"/>
    <property type="molecule type" value="Genomic_DNA"/>
</dbReference>
<evidence type="ECO:0000313" key="3">
    <source>
        <dbReference type="Proteomes" id="UP000235116"/>
    </source>
</evidence>
<dbReference type="KEGG" id="kak:Kalk_10860"/>
<dbReference type="Proteomes" id="UP000235116">
    <property type="component" value="Chromosome"/>
</dbReference>
<dbReference type="OrthoDB" id="6021511at2"/>
<dbReference type="InterPro" id="IPR004045">
    <property type="entry name" value="Glutathione_S-Trfase_N"/>
</dbReference>
<dbReference type="InterPro" id="IPR036249">
    <property type="entry name" value="Thioredoxin-like_sf"/>
</dbReference>
<dbReference type="PROSITE" id="PS50404">
    <property type="entry name" value="GST_NTER"/>
    <property type="match status" value="1"/>
</dbReference>
<evidence type="ECO:0000313" key="2">
    <source>
        <dbReference type="EMBL" id="AUM12890.1"/>
    </source>
</evidence>
<dbReference type="RefSeq" id="WP_101894272.1">
    <property type="nucleotide sequence ID" value="NZ_CP022684.1"/>
</dbReference>
<dbReference type="Pfam" id="PF13417">
    <property type="entry name" value="GST_N_3"/>
    <property type="match status" value="1"/>
</dbReference>
<evidence type="ECO:0000259" key="1">
    <source>
        <dbReference type="PROSITE" id="PS50404"/>
    </source>
</evidence>
<name>A0A2K9LKU9_9GAMM</name>
<accession>A0A2K9LKU9</accession>
<protein>
    <recommendedName>
        <fullName evidence="1">GST N-terminal domain-containing protein</fullName>
    </recommendedName>
</protein>
<keyword evidence="3" id="KW-1185">Reference proteome</keyword>
<dbReference type="Gene3D" id="3.40.30.10">
    <property type="entry name" value="Glutaredoxin"/>
    <property type="match status" value="1"/>
</dbReference>
<sequence>MTYRLIGMPLSVATQRVLWAFDYTEVPYQFEEYLPQISTPWLRLRTRRFTGPISVPVLLGDDGLCLLDSWDIAQRVDQDRPLAGLIPTVSLDQVQVMNQLSEAIFNAARILLVGRMLQDEDALLDAFPPSFPAWSKRPMLPLMRRTFRMLAKKYGEPGVSDKDQLQRLENCLLQVRRQLDGKPYLLDRGFCYADMTVIAALAMVQPVRKDPQLPMTPYERASTCAELVEPFADVFAWRDGVVLHYRHRSYLGNAV</sequence>
<organism evidence="2 3">
    <name type="scientific">Ketobacter alkanivorans</name>
    <dbReference type="NCBI Taxonomy" id="1917421"/>
    <lineage>
        <taxon>Bacteria</taxon>
        <taxon>Pseudomonadati</taxon>
        <taxon>Pseudomonadota</taxon>
        <taxon>Gammaproteobacteria</taxon>
        <taxon>Pseudomonadales</taxon>
        <taxon>Ketobacteraceae</taxon>
        <taxon>Ketobacter</taxon>
    </lineage>
</organism>
<feature type="domain" description="GST N-terminal" evidence="1">
    <location>
        <begin position="1"/>
        <end position="84"/>
    </location>
</feature>
<gene>
    <name evidence="2" type="ORF">Kalk_10860</name>
</gene>